<dbReference type="InterPro" id="IPR037066">
    <property type="entry name" value="Plug_dom_sf"/>
</dbReference>
<dbReference type="InterPro" id="IPR023997">
    <property type="entry name" value="TonB-dep_OMP_SusC/RagA_CS"/>
</dbReference>
<dbReference type="SUPFAM" id="SSF56935">
    <property type="entry name" value="Porins"/>
    <property type="match status" value="1"/>
</dbReference>
<dbReference type="AlphaFoldDB" id="A0A6I6JNG0"/>
<dbReference type="GO" id="GO:0009279">
    <property type="term" value="C:cell outer membrane"/>
    <property type="evidence" value="ECO:0007669"/>
    <property type="project" value="UniProtKB-SubCell"/>
</dbReference>
<keyword evidence="2" id="KW-0813">Transport</keyword>
<dbReference type="Pfam" id="PF07715">
    <property type="entry name" value="Plug"/>
    <property type="match status" value="1"/>
</dbReference>
<comment type="subcellular location">
    <subcellularLocation>
        <location evidence="2">Cell outer membrane</location>
        <topology evidence="2">Multi-pass membrane protein</topology>
    </subcellularLocation>
</comment>
<keyword evidence="4" id="KW-0675">Receptor</keyword>
<feature type="domain" description="TonB-dependent receptor plug" evidence="3">
    <location>
        <begin position="133"/>
        <end position="227"/>
    </location>
</feature>
<keyword evidence="2" id="KW-1134">Transmembrane beta strand</keyword>
<dbReference type="KEGG" id="mcos:GM418_02955"/>
<organism evidence="4 5">
    <name type="scientific">Maribellus comscasis</name>
    <dbReference type="NCBI Taxonomy" id="2681766"/>
    <lineage>
        <taxon>Bacteria</taxon>
        <taxon>Pseudomonadati</taxon>
        <taxon>Bacteroidota</taxon>
        <taxon>Bacteroidia</taxon>
        <taxon>Marinilabiliales</taxon>
        <taxon>Prolixibacteraceae</taxon>
        <taxon>Maribellus</taxon>
    </lineage>
</organism>
<dbReference type="GO" id="GO:0015344">
    <property type="term" value="F:siderophore uptake transmembrane transporter activity"/>
    <property type="evidence" value="ECO:0007669"/>
    <property type="project" value="TreeGrafter"/>
</dbReference>
<keyword evidence="1" id="KW-0732">Signal</keyword>
<evidence type="ECO:0000313" key="4">
    <source>
        <dbReference type="EMBL" id="QGY42649.1"/>
    </source>
</evidence>
<gene>
    <name evidence="4" type="ORF">GM418_02955</name>
</gene>
<comment type="similarity">
    <text evidence="2">Belongs to the TonB-dependent receptor family.</text>
</comment>
<evidence type="ECO:0000256" key="2">
    <source>
        <dbReference type="PROSITE-ProRule" id="PRU01360"/>
    </source>
</evidence>
<keyword evidence="2" id="KW-0812">Transmembrane</keyword>
<dbReference type="PROSITE" id="PS52016">
    <property type="entry name" value="TONB_DEPENDENT_REC_3"/>
    <property type="match status" value="1"/>
</dbReference>
<protein>
    <submittedName>
        <fullName evidence="4">TonB-dependent receptor plug domain-containing protein</fullName>
    </submittedName>
</protein>
<dbReference type="NCBIfam" id="TIGR04057">
    <property type="entry name" value="SusC_RagA_signa"/>
    <property type="match status" value="1"/>
</dbReference>
<dbReference type="Gene3D" id="2.60.40.1120">
    <property type="entry name" value="Carboxypeptidase-like, regulatory domain"/>
    <property type="match status" value="1"/>
</dbReference>
<keyword evidence="2" id="KW-0472">Membrane</keyword>
<dbReference type="SUPFAM" id="SSF49464">
    <property type="entry name" value="Carboxypeptidase regulatory domain-like"/>
    <property type="match status" value="1"/>
</dbReference>
<sequence length="237" mass="25885">MGKTKKSKIKTMNRKIYYSLLFTIAFFVSLNLQAQDRIIHGLVTTFDSIMINGASIKVKSTKQEVFTDSLGNFSVGVANEDVLVVSAKGFYNQRVKLDEKSKIAAINQKLKPGPKAKEYAIGYGYVNDEEKLNALSSLDRDDMDFSQYSNIFEIIRGRFTGVQVVNGEIQIRGVNSINSSTAALIVLDGVTVDSSVLNSIPTTQVKSINVIKDGSAAIYGARGANGVVIIETRRGND</sequence>
<dbReference type="GO" id="GO:0044718">
    <property type="term" value="P:siderophore transmembrane transport"/>
    <property type="evidence" value="ECO:0007669"/>
    <property type="project" value="TreeGrafter"/>
</dbReference>
<dbReference type="InterPro" id="IPR012910">
    <property type="entry name" value="Plug_dom"/>
</dbReference>
<dbReference type="Gene3D" id="2.170.130.10">
    <property type="entry name" value="TonB-dependent receptor, plug domain"/>
    <property type="match status" value="1"/>
</dbReference>
<dbReference type="PANTHER" id="PTHR30069">
    <property type="entry name" value="TONB-DEPENDENT OUTER MEMBRANE RECEPTOR"/>
    <property type="match status" value="1"/>
</dbReference>
<keyword evidence="5" id="KW-1185">Reference proteome</keyword>
<dbReference type="PANTHER" id="PTHR30069:SF29">
    <property type="entry name" value="HEMOGLOBIN AND HEMOGLOBIN-HAPTOGLOBIN-BINDING PROTEIN 1-RELATED"/>
    <property type="match status" value="1"/>
</dbReference>
<evidence type="ECO:0000256" key="1">
    <source>
        <dbReference type="ARBA" id="ARBA00022729"/>
    </source>
</evidence>
<dbReference type="InterPro" id="IPR039426">
    <property type="entry name" value="TonB-dep_rcpt-like"/>
</dbReference>
<dbReference type="Proteomes" id="UP000428260">
    <property type="component" value="Chromosome"/>
</dbReference>
<proteinExistence type="inferred from homology"/>
<keyword evidence="2" id="KW-0998">Cell outer membrane</keyword>
<dbReference type="EMBL" id="CP046401">
    <property type="protein sequence ID" value="QGY42649.1"/>
    <property type="molecule type" value="Genomic_DNA"/>
</dbReference>
<evidence type="ECO:0000313" key="5">
    <source>
        <dbReference type="Proteomes" id="UP000428260"/>
    </source>
</evidence>
<name>A0A6I6JNG0_9BACT</name>
<accession>A0A6I6JNG0</accession>
<dbReference type="InterPro" id="IPR008969">
    <property type="entry name" value="CarboxyPept-like_regulatory"/>
</dbReference>
<evidence type="ECO:0000259" key="3">
    <source>
        <dbReference type="Pfam" id="PF07715"/>
    </source>
</evidence>
<reference evidence="4 5" key="1">
    <citation type="submission" date="2019-11" db="EMBL/GenBank/DDBJ databases">
        <authorList>
            <person name="Zheng R.K."/>
            <person name="Sun C.M."/>
        </authorList>
    </citation>
    <scope>NUCLEOTIDE SEQUENCE [LARGE SCALE GENOMIC DNA]</scope>
    <source>
        <strain evidence="4 5">WC007</strain>
    </source>
</reference>